<dbReference type="Pfam" id="PF01323">
    <property type="entry name" value="DSBA"/>
    <property type="match status" value="1"/>
</dbReference>
<comment type="similarity">
    <text evidence="1">Belongs to the thioredoxin family. DsbA subfamily.</text>
</comment>
<dbReference type="STRING" id="2064.TR51_07340"/>
<accession>A0A0D0P6G0</accession>
<dbReference type="CDD" id="cd03019">
    <property type="entry name" value="DsbA_DsbA"/>
    <property type="match status" value="1"/>
</dbReference>
<feature type="compositionally biased region" description="Low complexity" evidence="6">
    <location>
        <begin position="100"/>
        <end position="109"/>
    </location>
</feature>
<dbReference type="SUPFAM" id="SSF52833">
    <property type="entry name" value="Thioredoxin-like"/>
    <property type="match status" value="1"/>
</dbReference>
<evidence type="ECO:0000313" key="9">
    <source>
        <dbReference type="Proteomes" id="UP000032066"/>
    </source>
</evidence>
<evidence type="ECO:0000256" key="6">
    <source>
        <dbReference type="SAM" id="MobiDB-lite"/>
    </source>
</evidence>
<evidence type="ECO:0000256" key="5">
    <source>
        <dbReference type="ARBA" id="ARBA00023284"/>
    </source>
</evidence>
<dbReference type="EMBL" id="JXZB01000001">
    <property type="protein sequence ID" value="KIQ67146.1"/>
    <property type="molecule type" value="Genomic_DNA"/>
</dbReference>
<comment type="caution">
    <text evidence="8">The sequence shown here is derived from an EMBL/GenBank/DDBJ whole genome shotgun (WGS) entry which is preliminary data.</text>
</comment>
<organism evidence="8 9">
    <name type="scientific">Kitasatospora griseola</name>
    <name type="common">Streptomyces griseolosporeus</name>
    <dbReference type="NCBI Taxonomy" id="2064"/>
    <lineage>
        <taxon>Bacteria</taxon>
        <taxon>Bacillati</taxon>
        <taxon>Actinomycetota</taxon>
        <taxon>Actinomycetes</taxon>
        <taxon>Kitasatosporales</taxon>
        <taxon>Streptomycetaceae</taxon>
        <taxon>Kitasatospora</taxon>
    </lineage>
</organism>
<dbReference type="Gene3D" id="3.40.30.10">
    <property type="entry name" value="Glutaredoxin"/>
    <property type="match status" value="1"/>
</dbReference>
<evidence type="ECO:0000256" key="2">
    <source>
        <dbReference type="ARBA" id="ARBA00013831"/>
    </source>
</evidence>
<keyword evidence="9" id="KW-1185">Reference proteome</keyword>
<evidence type="ECO:0000259" key="7">
    <source>
        <dbReference type="Pfam" id="PF01323"/>
    </source>
</evidence>
<evidence type="ECO:0000313" key="8">
    <source>
        <dbReference type="EMBL" id="KIQ67146.1"/>
    </source>
</evidence>
<dbReference type="PANTHER" id="PTHR35891">
    <property type="entry name" value="THIOL:DISULFIDE INTERCHANGE PROTEIN DSBA"/>
    <property type="match status" value="1"/>
</dbReference>
<evidence type="ECO:0000256" key="4">
    <source>
        <dbReference type="ARBA" id="ARBA00023157"/>
    </source>
</evidence>
<sequence length="297" mass="31477">MLLRSGELRRPAPDRLARAGAGCHAALVKPLLRTTVLIAVAGGLIAAPAAAANAVSTRPGVSHGLTGKQLLTPGRYLAGAQQPGPAKQHGSAPDTRPVDAGSQAPAAAPQSPPAGPQAAGPQAARLHEAVEFFWYNCLHSAALEAPLTRWAAQHQSDVTLRRIPAIWVGSPDEAEQRAHARLFYTLDRLGEVDRQQAAVFRAVRDDGVDLTTEQRAADWAAARGLDAAKFRAAYHSAEVDRAVEQAPRLFADYQVNELPTVVVDHDGRTSPTRAGGVENMPAALDRLVAEGNPNRTR</sequence>
<reference evidence="8 9" key="1">
    <citation type="submission" date="2015-02" db="EMBL/GenBank/DDBJ databases">
        <title>Draft genome sequence of Kitasatospora griseola MF730-N6, a bafilomycin, terpentecin and satosporin producer.</title>
        <authorList>
            <person name="Arens J.C."/>
            <person name="Haltli B."/>
            <person name="Kerr R.G."/>
        </authorList>
    </citation>
    <scope>NUCLEOTIDE SEQUENCE [LARGE SCALE GENOMIC DNA]</scope>
    <source>
        <strain evidence="8 9">MF730-N6</strain>
    </source>
</reference>
<keyword evidence="4" id="KW-1015">Disulfide bond</keyword>
<feature type="region of interest" description="Disordered" evidence="6">
    <location>
        <begin position="76"/>
        <end position="122"/>
    </location>
</feature>
<dbReference type="InterPro" id="IPR023205">
    <property type="entry name" value="DsbA/DsbL"/>
</dbReference>
<evidence type="ECO:0000256" key="1">
    <source>
        <dbReference type="ARBA" id="ARBA00005791"/>
    </source>
</evidence>
<dbReference type="InterPro" id="IPR001853">
    <property type="entry name" value="DSBA-like_thioredoxin_dom"/>
</dbReference>
<protein>
    <recommendedName>
        <fullName evidence="2">Thiol:disulfide interchange protein DsbA</fullName>
    </recommendedName>
</protein>
<feature type="domain" description="DSBA-like thioredoxin" evidence="7">
    <location>
        <begin position="143"/>
        <end position="273"/>
    </location>
</feature>
<dbReference type="GO" id="GO:0016491">
    <property type="term" value="F:oxidoreductase activity"/>
    <property type="evidence" value="ECO:0007669"/>
    <property type="project" value="InterPro"/>
</dbReference>
<name>A0A0D0P6G0_KITGR</name>
<evidence type="ECO:0000256" key="3">
    <source>
        <dbReference type="ARBA" id="ARBA00022729"/>
    </source>
</evidence>
<gene>
    <name evidence="8" type="ORF">TR51_07340</name>
</gene>
<dbReference type="InterPro" id="IPR036249">
    <property type="entry name" value="Thioredoxin-like_sf"/>
</dbReference>
<dbReference type="AlphaFoldDB" id="A0A0D0P6G0"/>
<keyword evidence="5" id="KW-0676">Redox-active center</keyword>
<keyword evidence="3" id="KW-0732">Signal</keyword>
<proteinExistence type="inferred from homology"/>
<dbReference type="PANTHER" id="PTHR35891:SF3">
    <property type="entry name" value="THIOL:DISULFIDE INTERCHANGE PROTEIN DSBL"/>
    <property type="match status" value="1"/>
</dbReference>
<dbReference type="Proteomes" id="UP000032066">
    <property type="component" value="Unassembled WGS sequence"/>
</dbReference>
<dbReference type="InterPro" id="IPR050824">
    <property type="entry name" value="Thiol_disulfide_DsbA"/>
</dbReference>
<dbReference type="PATRIC" id="fig|2064.6.peg.1601"/>